<evidence type="ECO:0000256" key="4">
    <source>
        <dbReference type="ARBA" id="ARBA00010617"/>
    </source>
</evidence>
<comment type="subcellular location">
    <subcellularLocation>
        <location evidence="2">Membrane</location>
        <topology evidence="2">Single-pass membrane protein</topology>
    </subcellularLocation>
</comment>
<evidence type="ECO:0000256" key="8">
    <source>
        <dbReference type="ARBA" id="ARBA00022723"/>
    </source>
</evidence>
<feature type="binding site" description="axial binding residue" evidence="17">
    <location>
        <position position="1074"/>
    </location>
    <ligand>
        <name>heme</name>
        <dbReference type="ChEBI" id="CHEBI:30413"/>
    </ligand>
    <ligandPart>
        <name>Fe</name>
        <dbReference type="ChEBI" id="CHEBI:18248"/>
    </ligandPart>
</feature>
<evidence type="ECO:0000256" key="19">
    <source>
        <dbReference type="SAM" id="SignalP"/>
    </source>
</evidence>
<dbReference type="PANTHER" id="PTHR24287">
    <property type="entry name" value="P450, PUTATIVE (EUROFUNG)-RELATED"/>
    <property type="match status" value="1"/>
</dbReference>
<proteinExistence type="inferred from homology"/>
<dbReference type="InterPro" id="IPR047146">
    <property type="entry name" value="Cyt_P450_E_CYP52_fungi"/>
</dbReference>
<comment type="similarity">
    <text evidence="3">Belongs to the glycosyl hydrolase 29 family.</text>
</comment>
<evidence type="ECO:0000313" key="21">
    <source>
        <dbReference type="EMBL" id="OAA34705.1"/>
    </source>
</evidence>
<dbReference type="STRING" id="1081105.A0A166RX23"/>
<keyword evidence="11 18" id="KW-1133">Transmembrane helix</keyword>
<dbReference type="InterPro" id="IPR017972">
    <property type="entry name" value="Cyt_P450_CS"/>
</dbReference>
<keyword evidence="13 17" id="KW-0408">Iron</keyword>
<evidence type="ECO:0000256" key="5">
    <source>
        <dbReference type="ARBA" id="ARBA00012662"/>
    </source>
</evidence>
<keyword evidence="12" id="KW-0560">Oxidoreductase</keyword>
<dbReference type="Pfam" id="PF00067">
    <property type="entry name" value="p450"/>
    <property type="match status" value="1"/>
</dbReference>
<dbReference type="CDD" id="cd11063">
    <property type="entry name" value="CYP52"/>
    <property type="match status" value="1"/>
</dbReference>
<dbReference type="GO" id="GO:0004560">
    <property type="term" value="F:alpha-L-fucosidase activity"/>
    <property type="evidence" value="ECO:0007669"/>
    <property type="project" value="UniProtKB-EC"/>
</dbReference>
<evidence type="ECO:0000256" key="10">
    <source>
        <dbReference type="ARBA" id="ARBA00022801"/>
    </source>
</evidence>
<protein>
    <recommendedName>
        <fullName evidence="5">alpha-L-fucosidase</fullName>
        <ecNumber evidence="5">3.2.1.51</ecNumber>
    </recommendedName>
</protein>
<evidence type="ECO:0000256" key="7">
    <source>
        <dbReference type="ARBA" id="ARBA00022692"/>
    </source>
</evidence>
<dbReference type="SUPFAM" id="SSF51445">
    <property type="entry name" value="(Trans)glycosidases"/>
    <property type="match status" value="1"/>
</dbReference>
<dbReference type="AlphaFoldDB" id="A0A166RX23"/>
<dbReference type="InterPro" id="IPR002402">
    <property type="entry name" value="Cyt_P450_E_grp-II"/>
</dbReference>
<evidence type="ECO:0000256" key="18">
    <source>
        <dbReference type="SAM" id="Phobius"/>
    </source>
</evidence>
<keyword evidence="14" id="KW-0503">Monooxygenase</keyword>
<dbReference type="GO" id="GO:0016712">
    <property type="term" value="F:oxidoreductase activity, acting on paired donors, with incorporation or reduction of molecular oxygen, reduced flavin or flavoprotein as one donor, and incorporation of one atom of oxygen"/>
    <property type="evidence" value="ECO:0007669"/>
    <property type="project" value="InterPro"/>
</dbReference>
<keyword evidence="22" id="KW-1185">Reference proteome</keyword>
<comment type="caution">
    <text evidence="21">The sequence shown here is derived from an EMBL/GenBank/DDBJ whole genome shotgun (WGS) entry which is preliminary data.</text>
</comment>
<evidence type="ECO:0000256" key="14">
    <source>
        <dbReference type="ARBA" id="ARBA00023033"/>
    </source>
</evidence>
<keyword evidence="15 18" id="KW-0472">Membrane</keyword>
<dbReference type="PANTHER" id="PTHR24287:SF1">
    <property type="entry name" value="P450, PUTATIVE (EUROFUNG)-RELATED"/>
    <property type="match status" value="1"/>
</dbReference>
<comment type="cofactor">
    <cofactor evidence="1 17">
        <name>heme</name>
        <dbReference type="ChEBI" id="CHEBI:30413"/>
    </cofactor>
</comment>
<evidence type="ECO:0000313" key="22">
    <source>
        <dbReference type="Proteomes" id="UP000243498"/>
    </source>
</evidence>
<evidence type="ECO:0000256" key="11">
    <source>
        <dbReference type="ARBA" id="ARBA00022989"/>
    </source>
</evidence>
<name>A0A166RX23_METRR</name>
<dbReference type="PRINTS" id="PR00464">
    <property type="entry name" value="EP450II"/>
</dbReference>
<dbReference type="GO" id="GO:0005975">
    <property type="term" value="P:carbohydrate metabolic process"/>
    <property type="evidence" value="ECO:0007669"/>
    <property type="project" value="InterPro"/>
</dbReference>
<evidence type="ECO:0000256" key="16">
    <source>
        <dbReference type="ARBA" id="ARBA00023295"/>
    </source>
</evidence>
<dbReference type="InterPro" id="IPR036396">
    <property type="entry name" value="Cyt_P450_sf"/>
</dbReference>
<dbReference type="InterPro" id="IPR001128">
    <property type="entry name" value="Cyt_P450"/>
</dbReference>
<dbReference type="Pfam" id="PF01120">
    <property type="entry name" value="Alpha_L_fucos"/>
    <property type="match status" value="1"/>
</dbReference>
<dbReference type="SUPFAM" id="SSF48264">
    <property type="entry name" value="Cytochrome P450"/>
    <property type="match status" value="1"/>
</dbReference>
<keyword evidence="16" id="KW-0326">Glycosidase</keyword>
<sequence>MASLRLMTRLLLCCLAIPPTLSVSSRDSDRPHKEAKYRISPIDGSVIALPTREQLAFQEGEIGALIHFDVATWLDIDGCNSDPSLVPDVSLFDPRLINTNQWLDSIASLGAKHATLVVKHNCGFASWPSKVTFPTRESNRTTIDYNYTTVQSPLHGLDVAGSFADSAREYHVGHGFYYSVVVNNFLNVQKSRVRTGRLSSGQVGITDDVYDRIVLDQLSELWSNYGSLTEIWFDGGVSVAQRDAIQKLLRSKQPQAVVFNGCDDNGSCVTDHPVRWIGNEMGSAPEENWSTGLLRAGDPTSPYFVPSECDTTLQTNSRWFFGVGQPLRSLREMVDVYHATVGRNCLLELDFSPDRSGLIPADHAARYKQLGDFIRSCYDEPIGHNKGRNETEGAYHLTFDYPASIDRIQLMEDQSNGQVIRSYKVFAKIVDVGRVNGTLDVPWTLVSKGTSVGHKKIDLFDKSITVTEVLVTPLAAHKAFTLSSKTGVTDGVLWGRCSVGSQLDCDVWGRQVLPTLRMGKDTIKKLLCAPVCNGSSGINNIHHTAALQTAYVSRISSRGKTRDCFFRFARSADDTRPGSSGSTEIKITLPNNSRRPSRWPKFPAMQVTVLVGIALGAAVVVMLINTVQTRLRHRAMAKKLGCKPPVAAPSTEPSGIVATYRSAKASKEKRFPQFLQEQLEKLNAREGRQVGTLTFVTPLFKRMIFTVDPQNIQAMLALKFKDFGLGVNRTDNFRPLLGNGIFAANGKQWEHSRALLRPQFVRSQVSDLDLEEAHVRNLMTVLEHHLGSDDGWTGTVDLQVLFFRLTLDSATEFLFGESVNSQLDLQTNITNSSGKDDDSFAYAFDRSQYILAVAARLGNNYWLMHTPELHRMIDRVHRFVDYFVQKAMSNPGEKHKSGHYVFLHALAEQTQDRAELRSQLLNILLAGRDTTASLLGWFFHTLADSRYEHIYKKLRRVVVDEFGAYDNPRDITFERMKSCQYLQWCINEALRLYPVVPMNVRTALTDTTLPTGGGDHGLSPVFVPKGTDVAYSVFIMHRRKDLWGEDCDAFKPERWESRKPGWDYLPFNGGPRICIGQQFALTEIAYVLIRMLQRVDVLDGSGAGPVKHGLTLTNCPADGVKLRLHFADKGM</sequence>
<evidence type="ECO:0000259" key="20">
    <source>
        <dbReference type="Pfam" id="PF01120"/>
    </source>
</evidence>
<dbReference type="GO" id="GO:0005506">
    <property type="term" value="F:iron ion binding"/>
    <property type="evidence" value="ECO:0007669"/>
    <property type="project" value="InterPro"/>
</dbReference>
<dbReference type="InterPro" id="IPR000933">
    <property type="entry name" value="Glyco_hydro_29"/>
</dbReference>
<keyword evidence="9 19" id="KW-0732">Signal</keyword>
<accession>A0A166RX23</accession>
<evidence type="ECO:0000256" key="3">
    <source>
        <dbReference type="ARBA" id="ARBA00007951"/>
    </source>
</evidence>
<dbReference type="PRINTS" id="PR00385">
    <property type="entry name" value="P450"/>
</dbReference>
<gene>
    <name evidence="21" type="ORF">NOR_08334</name>
</gene>
<keyword evidence="10" id="KW-0378">Hydrolase</keyword>
<dbReference type="Gene3D" id="1.10.630.10">
    <property type="entry name" value="Cytochrome P450"/>
    <property type="match status" value="1"/>
</dbReference>
<evidence type="ECO:0000256" key="17">
    <source>
        <dbReference type="PIRSR" id="PIRSR602402-1"/>
    </source>
</evidence>
<dbReference type="GO" id="GO:0016020">
    <property type="term" value="C:membrane"/>
    <property type="evidence" value="ECO:0007669"/>
    <property type="project" value="UniProtKB-SubCell"/>
</dbReference>
<feature type="transmembrane region" description="Helical" evidence="18">
    <location>
        <begin position="604"/>
        <end position="624"/>
    </location>
</feature>
<dbReference type="SMART" id="SM00812">
    <property type="entry name" value="Alpha_L_fucos"/>
    <property type="match status" value="1"/>
</dbReference>
<organism evidence="21 22">
    <name type="scientific">Metarhizium rileyi (strain RCEF 4871)</name>
    <name type="common">Nomuraea rileyi</name>
    <dbReference type="NCBI Taxonomy" id="1649241"/>
    <lineage>
        <taxon>Eukaryota</taxon>
        <taxon>Fungi</taxon>
        <taxon>Dikarya</taxon>
        <taxon>Ascomycota</taxon>
        <taxon>Pezizomycotina</taxon>
        <taxon>Sordariomycetes</taxon>
        <taxon>Hypocreomycetidae</taxon>
        <taxon>Hypocreales</taxon>
        <taxon>Clavicipitaceae</taxon>
        <taxon>Metarhizium</taxon>
    </lineage>
</organism>
<dbReference type="Gene3D" id="3.20.20.80">
    <property type="entry name" value="Glycosidases"/>
    <property type="match status" value="1"/>
</dbReference>
<keyword evidence="7 18" id="KW-0812">Transmembrane</keyword>
<dbReference type="OrthoDB" id="1470350at2759"/>
<reference evidence="21 22" key="1">
    <citation type="journal article" date="2016" name="Genome Biol. Evol.">
        <title>Divergent and convergent evolution of fungal pathogenicity.</title>
        <authorList>
            <person name="Shang Y."/>
            <person name="Xiao G."/>
            <person name="Zheng P."/>
            <person name="Cen K."/>
            <person name="Zhan S."/>
            <person name="Wang C."/>
        </authorList>
    </citation>
    <scope>NUCLEOTIDE SEQUENCE [LARGE SCALE GENOMIC DNA]</scope>
    <source>
        <strain evidence="21 22">RCEF 4871</strain>
    </source>
</reference>
<dbReference type="InterPro" id="IPR002974">
    <property type="entry name" value="Cyt_P450_E_CYP52_ascomycetes"/>
</dbReference>
<evidence type="ECO:0000256" key="13">
    <source>
        <dbReference type="ARBA" id="ARBA00023004"/>
    </source>
</evidence>
<evidence type="ECO:0000256" key="12">
    <source>
        <dbReference type="ARBA" id="ARBA00023002"/>
    </source>
</evidence>
<dbReference type="EMBL" id="AZHC01000049">
    <property type="protein sequence ID" value="OAA34705.1"/>
    <property type="molecule type" value="Genomic_DNA"/>
</dbReference>
<evidence type="ECO:0000256" key="9">
    <source>
        <dbReference type="ARBA" id="ARBA00022729"/>
    </source>
</evidence>
<dbReference type="PROSITE" id="PS00086">
    <property type="entry name" value="CYTOCHROME_P450"/>
    <property type="match status" value="1"/>
</dbReference>
<feature type="signal peptide" evidence="19">
    <location>
        <begin position="1"/>
        <end position="22"/>
    </location>
</feature>
<feature type="chain" id="PRO_5007879275" description="alpha-L-fucosidase" evidence="19">
    <location>
        <begin position="23"/>
        <end position="1131"/>
    </location>
</feature>
<keyword evidence="6 17" id="KW-0349">Heme</keyword>
<comment type="similarity">
    <text evidence="4">Belongs to the cytochrome P450 family.</text>
</comment>
<dbReference type="PRINTS" id="PR01239">
    <property type="entry name" value="EP450IICYP52"/>
</dbReference>
<dbReference type="Gene3D" id="2.60.120.260">
    <property type="entry name" value="Galactose-binding domain-like"/>
    <property type="match status" value="1"/>
</dbReference>
<dbReference type="InterPro" id="IPR017853">
    <property type="entry name" value="GH"/>
</dbReference>
<dbReference type="GO" id="GO:0020037">
    <property type="term" value="F:heme binding"/>
    <property type="evidence" value="ECO:0007669"/>
    <property type="project" value="InterPro"/>
</dbReference>
<evidence type="ECO:0000256" key="15">
    <source>
        <dbReference type="ARBA" id="ARBA00023136"/>
    </source>
</evidence>
<dbReference type="EC" id="3.2.1.51" evidence="5"/>
<evidence type="ECO:0000256" key="1">
    <source>
        <dbReference type="ARBA" id="ARBA00001971"/>
    </source>
</evidence>
<dbReference type="Proteomes" id="UP000243498">
    <property type="component" value="Unassembled WGS sequence"/>
</dbReference>
<keyword evidence="8 17" id="KW-0479">Metal-binding</keyword>
<dbReference type="InterPro" id="IPR057739">
    <property type="entry name" value="Glyco_hydro_29_N"/>
</dbReference>
<evidence type="ECO:0000256" key="2">
    <source>
        <dbReference type="ARBA" id="ARBA00004167"/>
    </source>
</evidence>
<evidence type="ECO:0000256" key="6">
    <source>
        <dbReference type="ARBA" id="ARBA00022617"/>
    </source>
</evidence>
<feature type="domain" description="Glycoside hydrolase family 29 N-terminal" evidence="20">
    <location>
        <begin position="91"/>
        <end position="375"/>
    </location>
</feature>